<dbReference type="AlphaFoldDB" id="A0A7G3UE51"/>
<dbReference type="Proteomes" id="UP000005940">
    <property type="component" value="Chromosome"/>
</dbReference>
<feature type="domain" description="Restriction endonuclease type IV Mrr" evidence="1">
    <location>
        <begin position="196"/>
        <end position="309"/>
    </location>
</feature>
<keyword evidence="2" id="KW-0540">Nuclease</keyword>
<dbReference type="SUPFAM" id="SSF52980">
    <property type="entry name" value="Restriction endonuclease-like"/>
    <property type="match status" value="1"/>
</dbReference>
<organism evidence="2 3">
    <name type="scientific">Streptomyces tsukubensis (strain DSM 42081 / NBRC 108919 / NRRL 18488 / 9993)</name>
    <dbReference type="NCBI Taxonomy" id="1114943"/>
    <lineage>
        <taxon>Bacteria</taxon>
        <taxon>Bacillati</taxon>
        <taxon>Actinomycetota</taxon>
        <taxon>Actinomycetes</taxon>
        <taxon>Kitasatosporales</taxon>
        <taxon>Streptomycetaceae</taxon>
        <taxon>Streptomyces</taxon>
    </lineage>
</organism>
<evidence type="ECO:0000313" key="3">
    <source>
        <dbReference type="Proteomes" id="UP000005940"/>
    </source>
</evidence>
<accession>A0A7G3UE51</accession>
<keyword evidence="2" id="KW-0378">Hydrolase</keyword>
<dbReference type="InterPro" id="IPR007560">
    <property type="entry name" value="Restrct_endonuc_IV_Mrr"/>
</dbReference>
<dbReference type="GO" id="GO:0009307">
    <property type="term" value="P:DNA restriction-modification system"/>
    <property type="evidence" value="ECO:0007669"/>
    <property type="project" value="InterPro"/>
</dbReference>
<protein>
    <submittedName>
        <fullName evidence="2">Restriction endonuclease</fullName>
    </submittedName>
</protein>
<keyword evidence="3" id="KW-1185">Reference proteome</keyword>
<dbReference type="InterPro" id="IPR052906">
    <property type="entry name" value="Type_IV_Methyl-Rstrct_Enzyme"/>
</dbReference>
<dbReference type="PANTHER" id="PTHR30015">
    <property type="entry name" value="MRR RESTRICTION SYSTEM PROTEIN"/>
    <property type="match status" value="1"/>
</dbReference>
<reference evidence="2 3" key="1">
    <citation type="journal article" date="2012" name="J. Bacteriol.">
        <title>Draft genome of Streptomyces tsukubaensis NRRL 18488, the producer of the clinically important immunosuppressant tacrolimus (FK506).</title>
        <authorList>
            <person name="Barreiro C."/>
            <person name="Prieto C."/>
            <person name="Sola-Landa A."/>
            <person name="Solera E."/>
            <person name="Martinez-Castro M."/>
            <person name="Perez-Redondo R."/>
            <person name="Garcia-Estrada C."/>
            <person name="Aparicio J.F."/>
            <person name="Fernandez-Martinez L.T."/>
            <person name="Santos-Aberturas J."/>
            <person name="Salehi-Najafabadi Z."/>
            <person name="Rodriguez-Garcia A."/>
            <person name="Tauch A."/>
            <person name="Martin J.F."/>
        </authorList>
    </citation>
    <scope>NUCLEOTIDE SEQUENCE [LARGE SCALE GENOMIC DNA]</scope>
    <source>
        <strain evidence="3">DSM 42081 / NBRC 108919 / NRRL 18488 / 9993</strain>
    </source>
</reference>
<dbReference type="RefSeq" id="WP_052704608.1">
    <property type="nucleotide sequence ID" value="NZ_CP029159.1"/>
</dbReference>
<evidence type="ECO:0000313" key="2">
    <source>
        <dbReference type="EMBL" id="QKM67380.1"/>
    </source>
</evidence>
<gene>
    <name evidence="2" type="ORF">STSU_009595</name>
</gene>
<sequence length="328" mass="36506">MTVHSHSEMTGRLIREAAPDPLIAAVLGEITWNDHADALLWMAEGRLAARLADDWTSHQADVDADIANCQENLQSLLRGRNQETVRRDRFYEESAREDALNLLQREAQAALKQCEALQDTIAHDFGRRTRDRVLGTASSGDTVTKLDSRLGAERMKLVQIRDEYERTMSALSERESRNQAFIASGNATAMETIKGFGHRRFELFVASLLERDGYTIERRHGGPGDEGADVIATDKLGARVVVQCKHTSASMAKNVIGADDVHKFNGTARPEHRATLAVMMTNGWATDRARTFAGRHDIIIIESSALQRLAEYGESIRERIAPIRENAS</sequence>
<keyword evidence="2" id="KW-0255">Endonuclease</keyword>
<proteinExistence type="predicted"/>
<dbReference type="Gene3D" id="3.40.1350.10">
    <property type="match status" value="1"/>
</dbReference>
<dbReference type="InterPro" id="IPR011335">
    <property type="entry name" value="Restrct_endonuc-II-like"/>
</dbReference>
<dbReference type="InterPro" id="IPR011856">
    <property type="entry name" value="tRNA_endonuc-like_dom_sf"/>
</dbReference>
<dbReference type="GO" id="GO:0003677">
    <property type="term" value="F:DNA binding"/>
    <property type="evidence" value="ECO:0007669"/>
    <property type="project" value="InterPro"/>
</dbReference>
<evidence type="ECO:0000259" key="1">
    <source>
        <dbReference type="Pfam" id="PF04471"/>
    </source>
</evidence>
<name>A0A7G3UE51_STRT9</name>
<dbReference type="Pfam" id="PF04471">
    <property type="entry name" value="Mrr_cat"/>
    <property type="match status" value="1"/>
</dbReference>
<dbReference type="PANTHER" id="PTHR30015:SF7">
    <property type="entry name" value="TYPE IV METHYL-DIRECTED RESTRICTION ENZYME ECOKMRR"/>
    <property type="match status" value="1"/>
</dbReference>
<dbReference type="GO" id="GO:0015666">
    <property type="term" value="F:restriction endodeoxyribonuclease activity"/>
    <property type="evidence" value="ECO:0007669"/>
    <property type="project" value="TreeGrafter"/>
</dbReference>
<dbReference type="EMBL" id="CP029159">
    <property type="protein sequence ID" value="QKM67380.1"/>
    <property type="molecule type" value="Genomic_DNA"/>
</dbReference>